<dbReference type="Gene3D" id="1.10.3370.10">
    <property type="entry name" value="SecY subunit domain"/>
    <property type="match status" value="1"/>
</dbReference>
<comment type="function">
    <text evidence="8">Part of the accessory SecA2/SecY2 system specifically required for export of possible cell wall proteins. The central subunit of a protein translocation channel.</text>
</comment>
<dbReference type="RefSeq" id="WP_099577365.1">
    <property type="nucleotide sequence ID" value="NZ_MJBI02000014.1"/>
</dbReference>
<keyword evidence="1 8" id="KW-0813">Transport</keyword>
<feature type="transmembrane region" description="Helical" evidence="8">
    <location>
        <begin position="371"/>
        <end position="396"/>
    </location>
</feature>
<name>A0A2G5NU61_9STAP</name>
<evidence type="ECO:0000256" key="2">
    <source>
        <dbReference type="ARBA" id="ARBA00022475"/>
    </source>
</evidence>
<dbReference type="AlphaFoldDB" id="A0A2G5NU61"/>
<dbReference type="HAMAP" id="MF_01466">
    <property type="entry name" value="SecY2"/>
    <property type="match status" value="1"/>
</dbReference>
<keyword evidence="2 8" id="KW-1003">Cell membrane</keyword>
<evidence type="ECO:0000256" key="9">
    <source>
        <dbReference type="NCBIfam" id="TIGR02920"/>
    </source>
</evidence>
<reference evidence="10 11" key="1">
    <citation type="journal article" date="2018" name="Front. Microbiol.">
        <title>Description and Comparative Genomics of Macrococcus caseolyticus subsp. hominis subsp. nov., Macrococcus goetzii sp. nov., Macrococcus epidermidis sp. nov., and Macrococcus bohemicus sp. nov., Novel Macrococci From Human Clinical Material With Virulence Potential and Suspected Uptake of Foreign DNA by Natural Transformation.</title>
        <authorList>
            <person name="Maslanova I."/>
            <person name="Wertheimer Z."/>
            <person name="Sedlacek I."/>
            <person name="Svec P."/>
            <person name="Indrakova A."/>
            <person name="Kovarovic V."/>
            <person name="Schumann P."/>
            <person name="Sproer C."/>
            <person name="Kralova S."/>
            <person name="Sedo O."/>
            <person name="Kristofova L."/>
            <person name="Vrbovska V."/>
            <person name="Fuzik T."/>
            <person name="Petras P."/>
            <person name="Zdrahal Z."/>
            <person name="Ruzickova V."/>
            <person name="Doskar J."/>
            <person name="Pantucek R."/>
        </authorList>
    </citation>
    <scope>NUCLEOTIDE SEQUENCE [LARGE SCALE GENOMIC DNA]</scope>
    <source>
        <strain evidence="10 11">CCM 4927</strain>
    </source>
</reference>
<gene>
    <name evidence="8" type="primary">secY2</name>
    <name evidence="10" type="ORF">BFS35_013295</name>
</gene>
<comment type="subunit">
    <text evidence="8">Component of the accessory SecA2/SecY2 protein translocase complex required to export cell wall proteins. May form heterotrimers with SecE and SecG subunits.</text>
</comment>
<feature type="transmembrane region" description="Helical" evidence="8">
    <location>
        <begin position="280"/>
        <end position="300"/>
    </location>
</feature>
<feature type="transmembrane region" description="Helical" evidence="8">
    <location>
        <begin position="338"/>
        <end position="359"/>
    </location>
</feature>
<dbReference type="InterPro" id="IPR014269">
    <property type="entry name" value="SecY2"/>
</dbReference>
<feature type="transmembrane region" description="Helical" evidence="8">
    <location>
        <begin position="241"/>
        <end position="260"/>
    </location>
</feature>
<evidence type="ECO:0000313" key="10">
    <source>
        <dbReference type="EMBL" id="RAI78920.1"/>
    </source>
</evidence>
<keyword evidence="6 8" id="KW-0811">Translocation</keyword>
<dbReference type="GO" id="GO:0006605">
    <property type="term" value="P:protein targeting"/>
    <property type="evidence" value="ECO:0007669"/>
    <property type="project" value="UniProtKB-UniRule"/>
</dbReference>
<feature type="transmembrane region" description="Helical" evidence="8">
    <location>
        <begin position="111"/>
        <end position="128"/>
    </location>
</feature>
<dbReference type="NCBIfam" id="TIGR02920">
    <property type="entry name" value="acc_sec_Y2"/>
    <property type="match status" value="1"/>
</dbReference>
<protein>
    <recommendedName>
        <fullName evidence="8 9">Accessory Sec system protein translocase subunit SecY2</fullName>
    </recommendedName>
</protein>
<dbReference type="GO" id="GO:0005886">
    <property type="term" value="C:plasma membrane"/>
    <property type="evidence" value="ECO:0007669"/>
    <property type="project" value="UniProtKB-SubCell"/>
</dbReference>
<dbReference type="Pfam" id="PF00344">
    <property type="entry name" value="SecY"/>
    <property type="match status" value="1"/>
</dbReference>
<keyword evidence="3 8" id="KW-0812">Transmembrane</keyword>
<comment type="similarity">
    <text evidence="8">Belongs to the SecY/SEC61-alpha family. SecY2 subfamily.</text>
</comment>
<dbReference type="InterPro" id="IPR023201">
    <property type="entry name" value="SecY_dom_sf"/>
</dbReference>
<evidence type="ECO:0000256" key="6">
    <source>
        <dbReference type="ARBA" id="ARBA00023010"/>
    </source>
</evidence>
<dbReference type="SUPFAM" id="SSF103491">
    <property type="entry name" value="Preprotein translocase SecY subunit"/>
    <property type="match status" value="1"/>
</dbReference>
<evidence type="ECO:0000256" key="3">
    <source>
        <dbReference type="ARBA" id="ARBA00022692"/>
    </source>
</evidence>
<evidence type="ECO:0000256" key="8">
    <source>
        <dbReference type="HAMAP-Rule" id="MF_01466"/>
    </source>
</evidence>
<keyword evidence="4 8" id="KW-0653">Protein transport</keyword>
<dbReference type="InterPro" id="IPR002208">
    <property type="entry name" value="SecY/SEC61-alpha"/>
</dbReference>
<evidence type="ECO:0000256" key="4">
    <source>
        <dbReference type="ARBA" id="ARBA00022927"/>
    </source>
</evidence>
<feature type="transmembrane region" description="Helical" evidence="8">
    <location>
        <begin position="192"/>
        <end position="211"/>
    </location>
</feature>
<dbReference type="PIRSF" id="PIRSF004557">
    <property type="entry name" value="SecY"/>
    <property type="match status" value="1"/>
</dbReference>
<dbReference type="Proteomes" id="UP000229523">
    <property type="component" value="Unassembled WGS sequence"/>
</dbReference>
<feature type="transmembrane region" description="Helical" evidence="8">
    <location>
        <begin position="70"/>
        <end position="90"/>
    </location>
</feature>
<comment type="subcellular location">
    <subcellularLocation>
        <location evidence="8">Cell membrane</location>
        <topology evidence="8">Multi-pass membrane protein</topology>
    </subcellularLocation>
</comment>
<dbReference type="EMBL" id="MJBI02000014">
    <property type="protein sequence ID" value="RAI78920.1"/>
    <property type="molecule type" value="Genomic_DNA"/>
</dbReference>
<feature type="transmembrane region" description="Helical" evidence="8">
    <location>
        <begin position="21"/>
        <end position="41"/>
    </location>
</feature>
<sequence length="407" mass="46516">MEKSRSLKRSHFVRYFDLYRRIRYTLIVLIIFILGSNIPILQPHQLNDKVNVFNNLGAAAMGGDYTNVNLFSLGLGPWLTALLIINLIGFRNIDKTMKQTKQEKQIKEKSATLLLCVVQGYYVLNLHVKHGPDYIEVMLLSLLMLIAGSMMLIWLADQNAMYGIAGPMPIVMMSIIRSIIAGKGDIDDLSPLFWLIVAVLLMSSVLLLVFIERSEYRIPYVDILNISKVQKNFLAWKLNPAGSLAIMLCLSFYTMIKYVIELVLMFFTDIKMKDFQYLELSHPIGITLFVAILFLLGFFLSKLMLNPKKKAEEFLKSGNYFAGISPGKSTESFLNHQANLISLFSATIMAVIIGIPFYITLLIPQVFNEVYLSVQVLILVYIAINVVEAMRSYLYFQSYRMLLNKYW</sequence>
<dbReference type="PRINTS" id="PR00303">
    <property type="entry name" value="SECYTRNLCASE"/>
</dbReference>
<proteinExistence type="inferred from homology"/>
<feature type="transmembrane region" description="Helical" evidence="8">
    <location>
        <begin position="134"/>
        <end position="155"/>
    </location>
</feature>
<keyword evidence="11" id="KW-1185">Reference proteome</keyword>
<dbReference type="GO" id="GO:0065002">
    <property type="term" value="P:intracellular protein transmembrane transport"/>
    <property type="evidence" value="ECO:0007669"/>
    <property type="project" value="UniProtKB-UniRule"/>
</dbReference>
<accession>A0A2G5NU61</accession>
<evidence type="ECO:0000313" key="11">
    <source>
        <dbReference type="Proteomes" id="UP000229523"/>
    </source>
</evidence>
<keyword evidence="7 8" id="KW-0472">Membrane</keyword>
<dbReference type="NCBIfam" id="NF009082">
    <property type="entry name" value="PRK12417.1"/>
    <property type="match status" value="1"/>
</dbReference>
<comment type="caution">
    <text evidence="10">The sequence shown here is derived from an EMBL/GenBank/DDBJ whole genome shotgun (WGS) entry which is preliminary data.</text>
</comment>
<organism evidence="10 11">
    <name type="scientific">Macrococcoides goetzii</name>
    <dbReference type="NCBI Taxonomy" id="1891097"/>
    <lineage>
        <taxon>Bacteria</taxon>
        <taxon>Bacillati</taxon>
        <taxon>Bacillota</taxon>
        <taxon>Bacilli</taxon>
        <taxon>Bacillales</taxon>
        <taxon>Staphylococcaceae</taxon>
        <taxon>Macrococcoides</taxon>
    </lineage>
</organism>
<keyword evidence="5 8" id="KW-1133">Transmembrane helix</keyword>
<feature type="transmembrane region" description="Helical" evidence="8">
    <location>
        <begin position="162"/>
        <end position="180"/>
    </location>
</feature>
<evidence type="ECO:0000256" key="1">
    <source>
        <dbReference type="ARBA" id="ARBA00022448"/>
    </source>
</evidence>
<evidence type="ECO:0000256" key="5">
    <source>
        <dbReference type="ARBA" id="ARBA00022989"/>
    </source>
</evidence>
<evidence type="ECO:0000256" key="7">
    <source>
        <dbReference type="ARBA" id="ARBA00023136"/>
    </source>
</evidence>